<comment type="caution">
    <text evidence="2">The sequence shown here is derived from an EMBL/GenBank/DDBJ whole genome shotgun (WGS) entry which is preliminary data.</text>
</comment>
<dbReference type="Gene3D" id="3.30.560.10">
    <property type="entry name" value="Glucose Oxidase, domain 3"/>
    <property type="match status" value="1"/>
</dbReference>
<dbReference type="EMBL" id="JASBNA010000030">
    <property type="protein sequence ID" value="KAK7683485.1"/>
    <property type="molecule type" value="Genomic_DNA"/>
</dbReference>
<organism evidence="2 3">
    <name type="scientific">Cerrena zonata</name>
    <dbReference type="NCBI Taxonomy" id="2478898"/>
    <lineage>
        <taxon>Eukaryota</taxon>
        <taxon>Fungi</taxon>
        <taxon>Dikarya</taxon>
        <taxon>Basidiomycota</taxon>
        <taxon>Agaricomycotina</taxon>
        <taxon>Agaricomycetes</taxon>
        <taxon>Polyporales</taxon>
        <taxon>Cerrenaceae</taxon>
        <taxon>Cerrena</taxon>
    </lineage>
</organism>
<evidence type="ECO:0000313" key="2">
    <source>
        <dbReference type="EMBL" id="KAK7683485.1"/>
    </source>
</evidence>
<keyword evidence="3" id="KW-1185">Reference proteome</keyword>
<dbReference type="AlphaFoldDB" id="A0AAW0G356"/>
<gene>
    <name evidence="2" type="ORF">QCA50_013319</name>
</gene>
<evidence type="ECO:0000313" key="3">
    <source>
        <dbReference type="Proteomes" id="UP001385951"/>
    </source>
</evidence>
<feature type="region of interest" description="Disordered" evidence="1">
    <location>
        <begin position="1"/>
        <end position="27"/>
    </location>
</feature>
<reference evidence="2 3" key="1">
    <citation type="submission" date="2022-09" db="EMBL/GenBank/DDBJ databases">
        <authorList>
            <person name="Palmer J.M."/>
        </authorList>
    </citation>
    <scope>NUCLEOTIDE SEQUENCE [LARGE SCALE GENOMIC DNA]</scope>
    <source>
        <strain evidence="2 3">DSM 7382</strain>
    </source>
</reference>
<evidence type="ECO:0008006" key="4">
    <source>
        <dbReference type="Google" id="ProtNLM"/>
    </source>
</evidence>
<evidence type="ECO:0000256" key="1">
    <source>
        <dbReference type="SAM" id="MobiDB-lite"/>
    </source>
</evidence>
<sequence length="75" mass="7867">MLQSSRLVPPSDGHDTTGQVDPSAHGFGPVQVSLAGFHAELDDRVINSSQLLGGRFSYNEDLNAGNFVGIGEVPS</sequence>
<accession>A0AAW0G356</accession>
<protein>
    <recommendedName>
        <fullName evidence="4">TonB-dependent receptor</fullName>
    </recommendedName>
</protein>
<dbReference type="Proteomes" id="UP001385951">
    <property type="component" value="Unassembled WGS sequence"/>
</dbReference>
<proteinExistence type="predicted"/>
<name>A0AAW0G356_9APHY</name>